<dbReference type="SUPFAM" id="SSF50978">
    <property type="entry name" value="WD40 repeat-like"/>
    <property type="match status" value="1"/>
</dbReference>
<dbReference type="GO" id="GO:0005829">
    <property type="term" value="C:cytosol"/>
    <property type="evidence" value="ECO:0007669"/>
    <property type="project" value="TreeGrafter"/>
</dbReference>
<evidence type="ECO:0000256" key="5">
    <source>
        <dbReference type="ARBA" id="ARBA00046230"/>
    </source>
</evidence>
<dbReference type="GO" id="GO:0061700">
    <property type="term" value="C:GATOR2 complex"/>
    <property type="evidence" value="ECO:0007669"/>
    <property type="project" value="TreeGrafter"/>
</dbReference>
<dbReference type="InterPro" id="IPR037590">
    <property type="entry name" value="WDR24"/>
</dbReference>
<dbReference type="PANTHER" id="PTHR46200:SF1">
    <property type="entry name" value="GATOR COMPLEX PROTEIN WDR24"/>
    <property type="match status" value="1"/>
</dbReference>
<evidence type="ECO:0000256" key="4">
    <source>
        <dbReference type="ARBA" id="ARBA00040269"/>
    </source>
</evidence>
<evidence type="ECO:0000256" key="1">
    <source>
        <dbReference type="ARBA" id="ARBA00008134"/>
    </source>
</evidence>
<reference evidence="8" key="1">
    <citation type="submission" date="2020-07" db="EMBL/GenBank/DDBJ databases">
        <title>A long reads based de novo assembly of the rainbow trout Arlee double haploid line genome.</title>
        <authorList>
            <person name="Gao G."/>
            <person name="Palti Y."/>
        </authorList>
    </citation>
    <scope>NUCLEOTIDE SEQUENCE [LARGE SCALE GENOMIC DNA]</scope>
</reference>
<dbReference type="GeneTree" id="ENSGT00940000159396"/>
<dbReference type="Pfam" id="PF00400">
    <property type="entry name" value="WD40"/>
    <property type="match status" value="2"/>
</dbReference>
<feature type="region of interest" description="Disordered" evidence="7">
    <location>
        <begin position="441"/>
        <end position="483"/>
    </location>
</feature>
<reference evidence="8" key="3">
    <citation type="submission" date="2025-09" db="UniProtKB">
        <authorList>
            <consortium name="Ensembl"/>
        </authorList>
    </citation>
    <scope>IDENTIFICATION</scope>
</reference>
<sequence length="740" mass="83783">MEKMSRVTTALGSSAISGRTMFCHLDAPANAISVCRDATQVVVAGRNIFKIYGLEEEQFVEKLNLRVGRKPSLNFSCADVMWHQMEENLLATAATNGAVVTWNLGKPSRNKQDQLFTEHKRTVNKVCFHPTEVYMLLSGSQDGYMKCFDLRKKESVSTFSGMYMSIHVEKTLMGWLATGGRDKMVKVWDMTTNRAKEIYCVQTIASVARVKWRPERKWHLATCSMMVDHNIYVWDIRRPFIPFATFEEHKDVTTGIVWRHQHDPYFLLSGSKDSTLYQHMFKDASRPVDRANPEGLCFGLFGDLAFAAKESLISGDANRKPYPGGDRRYPIFFFKKPDLTEQFAHVSSALSVFESSLESKRMDWFVKTARLYLLSGKSFAELCDHNAKVAKELNRPQVSTTWTMLRIMFSDPANLSTPGPNHIGKLGTLPLMNSFSMKEMGMGTESRLDRSKGESRQDNIHLELGNSLINSNNDENEETEGSEGQAEYMFGDAELDDDDLYSMEHDNQAAEEQEYTLPQEAFPLRHEIMDNPLAPEHLQQDKADSPQASGNEAEVMCLTPIESFSLISISQPLFSPHLPAPFFCPVVREMLSHYAEQGDVQMAVSVLIVLGDRIRKEIDDLTQEHWYMSYIDLLQRFELWNVSNEVIKLSTCSAITCLNQTSTTLHVNCSNCKRPMSNRGWICDRCHQCASVCAVCHHVVKGLFVWCQGCSHGGHLEHVKNWLKSSSHCPAGCGHLCEYT</sequence>
<feature type="repeat" description="WD" evidence="6">
    <location>
        <begin position="176"/>
        <end position="198"/>
    </location>
</feature>
<dbReference type="Ensembl" id="ENSOMYT00000043518.2">
    <property type="protein sequence ID" value="ENSOMYP00000039866.1"/>
    <property type="gene ID" value="ENSOMYG00000018447.2"/>
</dbReference>
<protein>
    <recommendedName>
        <fullName evidence="4">GATOR2 complex protein WDR24</fullName>
    </recommendedName>
</protein>
<name>A0A8C7QK48_ONCMY</name>
<evidence type="ECO:0000256" key="7">
    <source>
        <dbReference type="SAM" id="MobiDB-lite"/>
    </source>
</evidence>
<evidence type="ECO:0000256" key="6">
    <source>
        <dbReference type="PROSITE-ProRule" id="PRU00221"/>
    </source>
</evidence>
<dbReference type="SMART" id="SM00320">
    <property type="entry name" value="WD40"/>
    <property type="match status" value="5"/>
</dbReference>
<dbReference type="Gene3D" id="2.130.10.10">
    <property type="entry name" value="YVTN repeat-like/Quinoprotein amine dehydrogenase"/>
    <property type="match status" value="2"/>
</dbReference>
<dbReference type="GO" id="GO:0016239">
    <property type="term" value="P:positive regulation of macroautophagy"/>
    <property type="evidence" value="ECO:0007669"/>
    <property type="project" value="TreeGrafter"/>
</dbReference>
<proteinExistence type="inferred from homology"/>
<dbReference type="AlphaFoldDB" id="A0A8C7QK48"/>
<keyword evidence="3" id="KW-0677">Repeat</keyword>
<evidence type="ECO:0000313" key="9">
    <source>
        <dbReference type="Proteomes" id="UP000694395"/>
    </source>
</evidence>
<keyword evidence="2 6" id="KW-0853">WD repeat</keyword>
<comment type="function">
    <text evidence="5">Catalytic component of the GATOR2 complex, a multiprotein complex that acts as an activator of the amino acid-sensing branch of the mTORC1 signaling pathway. The GATOR2 complex indirectly activates mTORC1 through the inhibition of the GATOR1 subcomplex. GATOR2 probably acts as an E3 ubiquitin-protein ligase toward GATOR1. In the presence of abundant amino acids, the GATOR2 complex mediates ubiquitination of the NPRL2 core component of the GATOR1 complex, leading to GATOR1 inactivation. In the absence of amino acids, GATOR2 is inhibited, activating the GATOR1 complex. In addition to its role in regulation of the mTORC1 complex, promotes the acidification of lysosomes and facilitates autophagic flux. Within the GATOR2 complex, WDR24 constitutes the catalytic subunit that mediates 'Lys-6'-linked ubiquitination of NPRL2.</text>
</comment>
<dbReference type="GO" id="GO:1904263">
    <property type="term" value="P:positive regulation of TORC1 signaling"/>
    <property type="evidence" value="ECO:0007669"/>
    <property type="project" value="TreeGrafter"/>
</dbReference>
<comment type="similarity">
    <text evidence="1">Belongs to the WD repeat WDR24 family.</text>
</comment>
<evidence type="ECO:0000256" key="2">
    <source>
        <dbReference type="ARBA" id="ARBA00022574"/>
    </source>
</evidence>
<evidence type="ECO:0000313" key="8">
    <source>
        <dbReference type="Ensembl" id="ENSOMYP00000039866.1"/>
    </source>
</evidence>
<dbReference type="PANTHER" id="PTHR46200">
    <property type="entry name" value="GATOR COMPLEX PROTEIN WDR24"/>
    <property type="match status" value="1"/>
</dbReference>
<feature type="compositionally biased region" description="Basic and acidic residues" evidence="7">
    <location>
        <begin position="446"/>
        <end position="461"/>
    </location>
</feature>
<accession>A0A8C7QK48</accession>
<dbReference type="PROSITE" id="PS50082">
    <property type="entry name" value="WD_REPEATS_2"/>
    <property type="match status" value="2"/>
</dbReference>
<keyword evidence="9" id="KW-1185">Reference proteome</keyword>
<evidence type="ECO:0000256" key="3">
    <source>
        <dbReference type="ARBA" id="ARBA00022737"/>
    </source>
</evidence>
<organism evidence="8 9">
    <name type="scientific">Oncorhynchus mykiss</name>
    <name type="common">Rainbow trout</name>
    <name type="synonym">Salmo gairdneri</name>
    <dbReference type="NCBI Taxonomy" id="8022"/>
    <lineage>
        <taxon>Eukaryota</taxon>
        <taxon>Metazoa</taxon>
        <taxon>Chordata</taxon>
        <taxon>Craniata</taxon>
        <taxon>Vertebrata</taxon>
        <taxon>Euteleostomi</taxon>
        <taxon>Actinopterygii</taxon>
        <taxon>Neopterygii</taxon>
        <taxon>Teleostei</taxon>
        <taxon>Protacanthopterygii</taxon>
        <taxon>Salmoniformes</taxon>
        <taxon>Salmonidae</taxon>
        <taxon>Salmoninae</taxon>
        <taxon>Oncorhynchus</taxon>
    </lineage>
</organism>
<dbReference type="Proteomes" id="UP000694395">
    <property type="component" value="Chromosome 20"/>
</dbReference>
<dbReference type="GO" id="GO:0005774">
    <property type="term" value="C:vacuolar membrane"/>
    <property type="evidence" value="ECO:0007669"/>
    <property type="project" value="TreeGrafter"/>
</dbReference>
<dbReference type="InterPro" id="IPR001680">
    <property type="entry name" value="WD40_rpt"/>
</dbReference>
<dbReference type="CDD" id="cd16693">
    <property type="entry name" value="mRING-H2-C3H3C2_WDR24"/>
    <property type="match status" value="1"/>
</dbReference>
<feature type="repeat" description="WD" evidence="6">
    <location>
        <begin position="116"/>
        <end position="158"/>
    </location>
</feature>
<dbReference type="InterPro" id="IPR015943">
    <property type="entry name" value="WD40/YVTN_repeat-like_dom_sf"/>
</dbReference>
<reference evidence="8" key="2">
    <citation type="submission" date="2025-08" db="UniProtKB">
        <authorList>
            <consortium name="Ensembl"/>
        </authorList>
    </citation>
    <scope>IDENTIFICATION</scope>
</reference>
<dbReference type="GO" id="GO:0034198">
    <property type="term" value="P:cellular response to amino acid starvation"/>
    <property type="evidence" value="ECO:0007669"/>
    <property type="project" value="TreeGrafter"/>
</dbReference>
<dbReference type="InterPro" id="IPR036322">
    <property type="entry name" value="WD40_repeat_dom_sf"/>
</dbReference>